<dbReference type="Pfam" id="PF07686">
    <property type="entry name" value="V-set"/>
    <property type="match status" value="1"/>
</dbReference>
<dbReference type="InterPro" id="IPR036179">
    <property type="entry name" value="Ig-like_dom_sf"/>
</dbReference>
<evidence type="ECO:0000259" key="6">
    <source>
        <dbReference type="Pfam" id="PF07686"/>
    </source>
</evidence>
<dbReference type="InterPro" id="IPR050671">
    <property type="entry name" value="CD300_family_receptors"/>
</dbReference>
<feature type="transmembrane region" description="Helical" evidence="5">
    <location>
        <begin position="135"/>
        <end position="157"/>
    </location>
</feature>
<reference evidence="7" key="1">
    <citation type="submission" date="2023-05" db="EMBL/GenBank/DDBJ databases">
        <title>High-quality long-read genome of Scophthalmus maximus.</title>
        <authorList>
            <person name="Lien S."/>
            <person name="Martinez P."/>
        </authorList>
    </citation>
    <scope>NUCLEOTIDE SEQUENCE [LARGE SCALE GENOMIC DNA]</scope>
</reference>
<dbReference type="GO" id="GO:0005886">
    <property type="term" value="C:plasma membrane"/>
    <property type="evidence" value="ECO:0007669"/>
    <property type="project" value="TreeGrafter"/>
</dbReference>
<dbReference type="InterPro" id="IPR013783">
    <property type="entry name" value="Ig-like_fold"/>
</dbReference>
<comment type="subcellular location">
    <subcellularLocation>
        <location evidence="1">Membrane</location>
    </subcellularLocation>
</comment>
<keyword evidence="5" id="KW-1133">Transmembrane helix</keyword>
<dbReference type="AlphaFoldDB" id="A0A8D2ZMC3"/>
<dbReference type="GO" id="GO:0004888">
    <property type="term" value="F:transmembrane signaling receptor activity"/>
    <property type="evidence" value="ECO:0007669"/>
    <property type="project" value="TreeGrafter"/>
</dbReference>
<sequence length="269" mass="29962">LGPFSFLQTEEYFLTFSSVSVPTSEVVITTKVYGVEDITIKCSHSNAISNVKYFCKGACTNEDVLINSREKTKYPKGKYSIIDKGNTFSVTISRLTVDDAGSYWCGIDRVGLDTYNKVVLTVIEDMMSSRSPEKLVYIGASLGAVVLALAVVLLIFFRHRNKDANTSSGMKQTGSLGEYLQNIMAMSCTHVRKTSRITTTPRDPSNDLGTPRPGRYDNHLMMLQPLSQTAIATNEQPHRNILATTTNKHTGMYYKNNIQGHDFNYFTCC</sequence>
<name>A0A8D2ZMC3_SCOMX</name>
<keyword evidence="3 5" id="KW-0472">Membrane</keyword>
<evidence type="ECO:0000256" key="2">
    <source>
        <dbReference type="ARBA" id="ARBA00022692"/>
    </source>
</evidence>
<dbReference type="SUPFAM" id="SSF48726">
    <property type="entry name" value="Immunoglobulin"/>
    <property type="match status" value="1"/>
</dbReference>
<dbReference type="Gene3D" id="2.60.40.10">
    <property type="entry name" value="Immunoglobulins"/>
    <property type="match status" value="1"/>
</dbReference>
<evidence type="ECO:0000256" key="1">
    <source>
        <dbReference type="ARBA" id="ARBA00004370"/>
    </source>
</evidence>
<evidence type="ECO:0000313" key="8">
    <source>
        <dbReference type="Proteomes" id="UP000694558"/>
    </source>
</evidence>
<evidence type="ECO:0000256" key="3">
    <source>
        <dbReference type="ARBA" id="ARBA00023136"/>
    </source>
</evidence>
<feature type="region of interest" description="Disordered" evidence="4">
    <location>
        <begin position="193"/>
        <end position="214"/>
    </location>
</feature>
<evidence type="ECO:0000256" key="5">
    <source>
        <dbReference type="SAM" id="Phobius"/>
    </source>
</evidence>
<protein>
    <recommendedName>
        <fullName evidence="6">Immunoglobulin V-set domain-containing protein</fullName>
    </recommendedName>
</protein>
<proteinExistence type="predicted"/>
<evidence type="ECO:0000256" key="4">
    <source>
        <dbReference type="SAM" id="MobiDB-lite"/>
    </source>
</evidence>
<organism evidence="7 8">
    <name type="scientific">Scophthalmus maximus</name>
    <name type="common">Turbot</name>
    <name type="synonym">Psetta maxima</name>
    <dbReference type="NCBI Taxonomy" id="52904"/>
    <lineage>
        <taxon>Eukaryota</taxon>
        <taxon>Metazoa</taxon>
        <taxon>Chordata</taxon>
        <taxon>Craniata</taxon>
        <taxon>Vertebrata</taxon>
        <taxon>Euteleostomi</taxon>
        <taxon>Actinopterygii</taxon>
        <taxon>Neopterygii</taxon>
        <taxon>Teleostei</taxon>
        <taxon>Neoteleostei</taxon>
        <taxon>Acanthomorphata</taxon>
        <taxon>Carangaria</taxon>
        <taxon>Pleuronectiformes</taxon>
        <taxon>Pleuronectoidei</taxon>
        <taxon>Scophthalmidae</taxon>
        <taxon>Scophthalmus</taxon>
    </lineage>
</organism>
<dbReference type="PANTHER" id="PTHR11860:SF118">
    <property type="entry name" value="CMRF35-LIKE MOLECULE 3-RELATED"/>
    <property type="match status" value="1"/>
</dbReference>
<dbReference type="GeneTree" id="ENSGT00910000145048"/>
<evidence type="ECO:0000313" key="7">
    <source>
        <dbReference type="Ensembl" id="ENSSMAP00000004502.2"/>
    </source>
</evidence>
<keyword evidence="2 5" id="KW-0812">Transmembrane</keyword>
<feature type="domain" description="Immunoglobulin V-set" evidence="6">
    <location>
        <begin position="36"/>
        <end position="118"/>
    </location>
</feature>
<accession>A0A8D2ZMC3</accession>
<reference evidence="7" key="2">
    <citation type="submission" date="2025-08" db="UniProtKB">
        <authorList>
            <consortium name="Ensembl"/>
        </authorList>
    </citation>
    <scope>IDENTIFICATION</scope>
</reference>
<dbReference type="Proteomes" id="UP000694558">
    <property type="component" value="Chromosome 8"/>
</dbReference>
<dbReference type="Ensembl" id="ENSSMAT00000004573.2">
    <property type="protein sequence ID" value="ENSSMAP00000004502.2"/>
    <property type="gene ID" value="ENSSMAG00000002802.2"/>
</dbReference>
<dbReference type="InterPro" id="IPR013106">
    <property type="entry name" value="Ig_V-set"/>
</dbReference>
<dbReference type="PANTHER" id="PTHR11860">
    <property type="entry name" value="POLYMERIC-IMMUNOGLOBULIN RECEPTOR"/>
    <property type="match status" value="1"/>
</dbReference>